<organism evidence="1">
    <name type="scientific">viral metagenome</name>
    <dbReference type="NCBI Taxonomy" id="1070528"/>
    <lineage>
        <taxon>unclassified sequences</taxon>
        <taxon>metagenomes</taxon>
        <taxon>organismal metagenomes</taxon>
    </lineage>
</organism>
<evidence type="ECO:0008006" key="2">
    <source>
        <dbReference type="Google" id="ProtNLM"/>
    </source>
</evidence>
<dbReference type="EMBL" id="MN740728">
    <property type="protein sequence ID" value="QHS80996.1"/>
    <property type="molecule type" value="Genomic_DNA"/>
</dbReference>
<evidence type="ECO:0000313" key="1">
    <source>
        <dbReference type="EMBL" id="QHS80996.1"/>
    </source>
</evidence>
<sequence>MIEWIVILLIIFCIIVWHYSQSSSQYSLSQIKESQIAISLQTIWEEKKPVVVSEVKVAGIWRSGGLKQTRFWNAQPIWQQYEDAPTALAAVPLSLELTWSEILGISQIESDTILRWFDMNPWLFSTRTEAHIGPDGLRQTYGWATAITCTEGEARCILLHNAQKSKLPPGWKGLKWSEATVAHHPLWTQVQNIEIILRPSTVLLVPPHWIFAIESLDPAKPIWWTRTDLHHPISKWAQGWNEG</sequence>
<dbReference type="AlphaFoldDB" id="A0A6C0AN11"/>
<name>A0A6C0AN11_9ZZZZ</name>
<proteinExistence type="predicted"/>
<protein>
    <recommendedName>
        <fullName evidence="2">Cupin-like domain-containing protein</fullName>
    </recommendedName>
</protein>
<accession>A0A6C0AN11</accession>
<reference evidence="1" key="1">
    <citation type="journal article" date="2020" name="Nature">
        <title>Giant virus diversity and host interactions through global metagenomics.</title>
        <authorList>
            <person name="Schulz F."/>
            <person name="Roux S."/>
            <person name="Paez-Espino D."/>
            <person name="Jungbluth S."/>
            <person name="Walsh D.A."/>
            <person name="Denef V.J."/>
            <person name="McMahon K.D."/>
            <person name="Konstantinidis K.T."/>
            <person name="Eloe-Fadrosh E.A."/>
            <person name="Kyrpides N.C."/>
            <person name="Woyke T."/>
        </authorList>
    </citation>
    <scope>NUCLEOTIDE SEQUENCE</scope>
    <source>
        <strain evidence="1">GVMAG-S-1101161-73</strain>
    </source>
</reference>
<dbReference type="Gene3D" id="2.60.120.650">
    <property type="entry name" value="Cupin"/>
    <property type="match status" value="1"/>
</dbReference>